<evidence type="ECO:0000256" key="1">
    <source>
        <dbReference type="SAM" id="MobiDB-lite"/>
    </source>
</evidence>
<evidence type="ECO:0000313" key="2">
    <source>
        <dbReference type="EMBL" id="VFU42916.1"/>
    </source>
</evidence>
<organism evidence="2">
    <name type="scientific">Salix viminalis</name>
    <name type="common">Common osier</name>
    <name type="synonym">Basket willow</name>
    <dbReference type="NCBI Taxonomy" id="40686"/>
    <lineage>
        <taxon>Eukaryota</taxon>
        <taxon>Viridiplantae</taxon>
        <taxon>Streptophyta</taxon>
        <taxon>Embryophyta</taxon>
        <taxon>Tracheophyta</taxon>
        <taxon>Spermatophyta</taxon>
        <taxon>Magnoliopsida</taxon>
        <taxon>eudicotyledons</taxon>
        <taxon>Gunneridae</taxon>
        <taxon>Pentapetalae</taxon>
        <taxon>rosids</taxon>
        <taxon>fabids</taxon>
        <taxon>Malpighiales</taxon>
        <taxon>Salicaceae</taxon>
        <taxon>Saliceae</taxon>
        <taxon>Salix</taxon>
    </lineage>
</organism>
<accession>A0A6N2LNI4</accession>
<name>A0A6N2LNI4_SALVM</name>
<proteinExistence type="predicted"/>
<sequence length="177" mass="18564">MVGAVHSPSSSSSQSSGFLSSGSGIYSLSSQPSGFLASGSLIPSTSHLSLSTTPQSSLSQASTAAAFLAFLENPSQKKKPQPSLKQFLSLLQQCHTSVSTQLHLLQLTSFVHEQQPTLRQKHFPLTSSLYFMPMYAAGSSPSLLTNNSGAGLTTESSDGPCAIAMDILVPLLFTIAR</sequence>
<dbReference type="AlphaFoldDB" id="A0A6N2LNI4"/>
<protein>
    <submittedName>
        <fullName evidence="2">Uncharacterized protein</fullName>
    </submittedName>
</protein>
<gene>
    <name evidence="2" type="ORF">SVIM_LOCUS261338</name>
</gene>
<feature type="compositionally biased region" description="Low complexity" evidence="1">
    <location>
        <begin position="7"/>
        <end position="21"/>
    </location>
</feature>
<dbReference type="EMBL" id="CAADRP010001593">
    <property type="protein sequence ID" value="VFU42916.1"/>
    <property type="molecule type" value="Genomic_DNA"/>
</dbReference>
<feature type="region of interest" description="Disordered" evidence="1">
    <location>
        <begin position="1"/>
        <end position="21"/>
    </location>
</feature>
<reference evidence="2" key="1">
    <citation type="submission" date="2019-03" db="EMBL/GenBank/DDBJ databases">
        <authorList>
            <person name="Mank J."/>
            <person name="Almeida P."/>
        </authorList>
    </citation>
    <scope>NUCLEOTIDE SEQUENCE</scope>
    <source>
        <strain evidence="2">78183</strain>
    </source>
</reference>